<dbReference type="RefSeq" id="WP_194929727.1">
    <property type="nucleotide sequence ID" value="NZ_JADLZT010000002.1"/>
</dbReference>
<reference evidence="2 3" key="1">
    <citation type="submission" date="2020-11" db="EMBL/GenBank/DDBJ databases">
        <title>Draft Genome Sequence and Secondary Metabolite Biosynthetic Potential of the Lysobacter niastensis Type strain DSM 18481.</title>
        <authorList>
            <person name="Turrini P."/>
            <person name="Artuso I."/>
            <person name="Tescari M."/>
            <person name="Lugli G.A."/>
            <person name="Frangipani E."/>
            <person name="Ventura M."/>
            <person name="Visca P."/>
        </authorList>
    </citation>
    <scope>NUCLEOTIDE SEQUENCE [LARGE SCALE GENOMIC DNA]</scope>
    <source>
        <strain evidence="2 3">DSM 18481</strain>
    </source>
</reference>
<evidence type="ECO:0000313" key="2">
    <source>
        <dbReference type="EMBL" id="MBF6023125.1"/>
    </source>
</evidence>
<keyword evidence="1" id="KW-0472">Membrane</keyword>
<feature type="transmembrane region" description="Helical" evidence="1">
    <location>
        <begin position="17"/>
        <end position="39"/>
    </location>
</feature>
<dbReference type="EMBL" id="JADLZT010000002">
    <property type="protein sequence ID" value="MBF6023125.1"/>
    <property type="molecule type" value="Genomic_DNA"/>
</dbReference>
<name>A0ABS0B3R3_9GAMM</name>
<proteinExistence type="predicted"/>
<sequence length="85" mass="9567">MLDAVDLIRPVLWIARALWWLGWEFLVRTVGWSIGWAIWRAVTFGRFPDTGFRDLDDTAHWASILVEMTGLAALAGVIALLSGVR</sequence>
<protein>
    <submittedName>
        <fullName evidence="2">Uncharacterized protein</fullName>
    </submittedName>
</protein>
<evidence type="ECO:0000256" key="1">
    <source>
        <dbReference type="SAM" id="Phobius"/>
    </source>
</evidence>
<accession>A0ABS0B3R3</accession>
<dbReference type="Proteomes" id="UP001429984">
    <property type="component" value="Unassembled WGS sequence"/>
</dbReference>
<organism evidence="2 3">
    <name type="scientific">Lysobacter niastensis</name>
    <dbReference type="NCBI Taxonomy" id="380629"/>
    <lineage>
        <taxon>Bacteria</taxon>
        <taxon>Pseudomonadati</taxon>
        <taxon>Pseudomonadota</taxon>
        <taxon>Gammaproteobacteria</taxon>
        <taxon>Lysobacterales</taxon>
        <taxon>Lysobacteraceae</taxon>
        <taxon>Lysobacter</taxon>
    </lineage>
</organism>
<feature type="transmembrane region" description="Helical" evidence="1">
    <location>
        <begin position="59"/>
        <end position="81"/>
    </location>
</feature>
<keyword evidence="1" id="KW-1133">Transmembrane helix</keyword>
<keyword evidence="1" id="KW-0812">Transmembrane</keyword>
<evidence type="ECO:0000313" key="3">
    <source>
        <dbReference type="Proteomes" id="UP001429984"/>
    </source>
</evidence>
<gene>
    <name evidence="2" type="ORF">IU514_03690</name>
</gene>
<comment type="caution">
    <text evidence="2">The sequence shown here is derived from an EMBL/GenBank/DDBJ whole genome shotgun (WGS) entry which is preliminary data.</text>
</comment>
<keyword evidence="3" id="KW-1185">Reference proteome</keyword>